<dbReference type="RefSeq" id="WP_326124565.1">
    <property type="nucleotide sequence ID" value="NZ_JARSFG010000020.1"/>
</dbReference>
<evidence type="ECO:0000313" key="2">
    <source>
        <dbReference type="Proteomes" id="UP001344888"/>
    </source>
</evidence>
<name>A0AAW9NXQ8_9BACL</name>
<gene>
    <name evidence="1" type="ORF">P9B03_16260</name>
</gene>
<dbReference type="Proteomes" id="UP001344888">
    <property type="component" value="Unassembled WGS sequence"/>
</dbReference>
<dbReference type="EMBL" id="JARSFG010000020">
    <property type="protein sequence ID" value="MEC1180056.1"/>
    <property type="molecule type" value="Genomic_DNA"/>
</dbReference>
<dbReference type="AlphaFoldDB" id="A0AAW9NXQ8"/>
<comment type="caution">
    <text evidence="1">The sequence shown here is derived from an EMBL/GenBank/DDBJ whole genome shotgun (WGS) entry which is preliminary data.</text>
</comment>
<proteinExistence type="predicted"/>
<dbReference type="SUPFAM" id="SSF69279">
    <property type="entry name" value="Phage tail proteins"/>
    <property type="match status" value="1"/>
</dbReference>
<sequence>MSKHDVIGYGELALVSPYHVQTLQNIHLSQAVNDHAKLSLTGFIPADKKDVCIQQASSTDVVTLYQMKNGQRVRPLFQGQVTELAVRSVRGVDQIELTALSATAQLDYKRQSRSFQNEHVTYEAVLREVLKNYAGADVIDQASKGAKTQAFILQYRETDWQFLQRLASHFRTVLVPAVDTQQPKLWFGLPEGKVVQLAVDHYTVSKNRTLYLQAKQNDRHYPLTEEDTICYQVSSTQPAALGDRVLFQGKELVIAQALAQMKQGIWTYDYTLLPEAGIRQAKQTLTAHTGIALTGKVLAVKKDQVRLHLSIDKVQKKEEATWFSLATPYSAEGHSGFYSPPEEGDTVQLFLPTAEESTAFVRQSIRQGGDTNPKTADADTAYWGNAKGKEVKLDPQAVTLTATEGAVYISVHQDSGIEVQSQHPLAVTAGGHLVLTGNKISWTATESIHFTCRSSSLVLDGISDIQGQVVYMTGSSKAPVPVGGA</sequence>
<dbReference type="Gene3D" id="3.55.50.10">
    <property type="entry name" value="Baseplate protein-like domains"/>
    <property type="match status" value="1"/>
</dbReference>
<evidence type="ECO:0000313" key="1">
    <source>
        <dbReference type="EMBL" id="MEC1180056.1"/>
    </source>
</evidence>
<keyword evidence="2" id="KW-1185">Reference proteome</keyword>
<organism evidence="1 2">
    <name type="scientific">Metasolibacillus meyeri</name>
    <dbReference type="NCBI Taxonomy" id="1071052"/>
    <lineage>
        <taxon>Bacteria</taxon>
        <taxon>Bacillati</taxon>
        <taxon>Bacillota</taxon>
        <taxon>Bacilli</taxon>
        <taxon>Bacillales</taxon>
        <taxon>Caryophanaceae</taxon>
        <taxon>Metasolibacillus</taxon>
    </lineage>
</organism>
<dbReference type="Gene3D" id="2.30.110.50">
    <property type="match status" value="1"/>
</dbReference>
<reference evidence="1 2" key="1">
    <citation type="submission" date="2023-03" db="EMBL/GenBank/DDBJ databases">
        <title>Bacillus Genome Sequencing.</title>
        <authorList>
            <person name="Dunlap C."/>
        </authorList>
    </citation>
    <scope>NUCLEOTIDE SEQUENCE [LARGE SCALE GENOMIC DNA]</scope>
    <source>
        <strain evidence="1 2">B-59205</strain>
    </source>
</reference>
<dbReference type="Pfam" id="PF05954">
    <property type="entry name" value="Phage_GPD"/>
    <property type="match status" value="1"/>
</dbReference>
<protein>
    <submittedName>
        <fullName evidence="1">Contractile injection system protein, VgrG/Pvc8 family</fullName>
    </submittedName>
</protein>
<accession>A0AAW9NXQ8</accession>